<dbReference type="Gene3D" id="1.20.5.1930">
    <property type="match status" value="1"/>
</dbReference>
<dbReference type="SUPFAM" id="SSF55781">
    <property type="entry name" value="GAF domain-like"/>
    <property type="match status" value="1"/>
</dbReference>
<comment type="subcellular location">
    <subcellularLocation>
        <location evidence="3">Cytoplasm</location>
    </subcellularLocation>
</comment>
<evidence type="ECO:0000313" key="17">
    <source>
        <dbReference type="Proteomes" id="UP000286716"/>
    </source>
</evidence>
<dbReference type="Gene3D" id="3.30.450.40">
    <property type="match status" value="1"/>
</dbReference>
<dbReference type="GO" id="GO:0016020">
    <property type="term" value="C:membrane"/>
    <property type="evidence" value="ECO:0007669"/>
    <property type="project" value="InterPro"/>
</dbReference>
<keyword evidence="7" id="KW-0963">Cytoplasm</keyword>
<evidence type="ECO:0000256" key="5">
    <source>
        <dbReference type="ARBA" id="ARBA00017322"/>
    </source>
</evidence>
<evidence type="ECO:0000256" key="6">
    <source>
        <dbReference type="ARBA" id="ARBA00022485"/>
    </source>
</evidence>
<evidence type="ECO:0000259" key="15">
    <source>
        <dbReference type="SMART" id="SM00065"/>
    </source>
</evidence>
<dbReference type="GO" id="GO:0005737">
    <property type="term" value="C:cytoplasm"/>
    <property type="evidence" value="ECO:0007669"/>
    <property type="project" value="UniProtKB-SubCell"/>
</dbReference>
<keyword evidence="6" id="KW-0479">Metal-binding</keyword>
<organism evidence="16 17">
    <name type="scientific">Amycolatopsis balhimycina DSM 5908</name>
    <dbReference type="NCBI Taxonomy" id="1081091"/>
    <lineage>
        <taxon>Bacteria</taxon>
        <taxon>Bacillati</taxon>
        <taxon>Actinomycetota</taxon>
        <taxon>Actinomycetes</taxon>
        <taxon>Pseudonocardiales</taxon>
        <taxon>Pseudonocardiaceae</taxon>
        <taxon>Amycolatopsis</taxon>
    </lineage>
</organism>
<keyword evidence="9 16" id="KW-0418">Kinase</keyword>
<dbReference type="InterPro" id="IPR029016">
    <property type="entry name" value="GAF-like_dom_sf"/>
</dbReference>
<dbReference type="InterPro" id="IPR004358">
    <property type="entry name" value="Sig_transdc_His_kin-like_C"/>
</dbReference>
<keyword evidence="10" id="KW-0408">Iron</keyword>
<feature type="domain" description="GAF" evidence="15">
    <location>
        <begin position="10"/>
        <end position="169"/>
    </location>
</feature>
<keyword evidence="11" id="KW-0902">Two-component regulatory system</keyword>
<dbReference type="InterPro" id="IPR003018">
    <property type="entry name" value="GAF"/>
</dbReference>
<comment type="catalytic activity">
    <reaction evidence="1">
        <text>ATP + protein L-histidine = ADP + protein N-phospho-L-histidine.</text>
        <dbReference type="EC" id="2.7.13.3"/>
    </reaction>
</comment>
<dbReference type="InterPro" id="IPR003594">
    <property type="entry name" value="HATPase_dom"/>
</dbReference>
<dbReference type="InterPro" id="IPR036890">
    <property type="entry name" value="HATPase_C_sf"/>
</dbReference>
<evidence type="ECO:0000256" key="8">
    <source>
        <dbReference type="ARBA" id="ARBA00022679"/>
    </source>
</evidence>
<dbReference type="PANTHER" id="PTHR24421">
    <property type="entry name" value="NITRATE/NITRITE SENSOR PROTEIN NARX-RELATED"/>
    <property type="match status" value="1"/>
</dbReference>
<protein>
    <recommendedName>
        <fullName evidence="5">Oxygen sensor histidine kinase NreB</fullName>
        <ecNumber evidence="4">2.7.13.3</ecNumber>
    </recommendedName>
    <alternativeName>
        <fullName evidence="14">Nitrogen regulation protein B</fullName>
    </alternativeName>
</protein>
<evidence type="ECO:0000256" key="11">
    <source>
        <dbReference type="ARBA" id="ARBA00023012"/>
    </source>
</evidence>
<keyword evidence="17" id="KW-1185">Reference proteome</keyword>
<sequence length="369" mass="39177">MDMRAHPLLELGEQYADLLAALDRGEALRRALALLADGSEVAWTACPDADGVLTLEQVTGDWTGVLRALQVPPNTGLTGKVFQAGRAEWVDDYFGSQEITHDFDRHMAGEKVRRVLAVPLLRDGEALGVLALGPREDGTFGDRDIDHASAVAAQAALAVSVAERARLSREIAVHEERRRMAADLHDSVGALLFAIGSGMADLAEVTKTDPELRARLERLQTQAAEATTALRDSLRTLRSSPAALALGVALRADCAAFADRTGLPAELVILDEDPPELAPSRSDVLLTAVREALLNVEKHAHAGAVTVSVQRRDPWLTIAVHDDGVGLGPGHTPGLGLTSTGEALARLGGSVRVVSDPDGGTIWRARLPC</sequence>
<dbReference type="GO" id="GO:0046983">
    <property type="term" value="F:protein dimerization activity"/>
    <property type="evidence" value="ECO:0007669"/>
    <property type="project" value="InterPro"/>
</dbReference>
<dbReference type="CDD" id="cd16917">
    <property type="entry name" value="HATPase_UhpB-NarQ-NarX-like"/>
    <property type="match status" value="1"/>
</dbReference>
<comment type="caution">
    <text evidence="16">The sequence shown here is derived from an EMBL/GenBank/DDBJ whole genome shotgun (WGS) entry which is preliminary data.</text>
</comment>
<evidence type="ECO:0000256" key="1">
    <source>
        <dbReference type="ARBA" id="ARBA00000085"/>
    </source>
</evidence>
<keyword evidence="12" id="KW-0411">Iron-sulfur</keyword>
<keyword evidence="6" id="KW-0004">4Fe-4S</keyword>
<dbReference type="PRINTS" id="PR00344">
    <property type="entry name" value="BCTRLSENSOR"/>
</dbReference>
<dbReference type="Pfam" id="PF07730">
    <property type="entry name" value="HisKA_3"/>
    <property type="match status" value="1"/>
</dbReference>
<dbReference type="Proteomes" id="UP000286716">
    <property type="component" value="Unassembled WGS sequence"/>
</dbReference>
<evidence type="ECO:0000256" key="14">
    <source>
        <dbReference type="ARBA" id="ARBA00030800"/>
    </source>
</evidence>
<comment type="function">
    <text evidence="13">Member of the two-component regulatory system NreB/NreC involved in the control of dissimilatory nitrate/nitrite reduction in response to oxygen. NreB functions as a direct oxygen sensor histidine kinase which is autophosphorylated, in the absence of oxygen, probably at the conserved histidine residue, and transfers its phosphate group probably to a conserved aspartate residue of NreC. NreB/NreC activates the expression of the nitrate (narGHJI) and nitrite (nir) reductase operons, as well as the putative nitrate transporter gene narT.</text>
</comment>
<evidence type="ECO:0000256" key="12">
    <source>
        <dbReference type="ARBA" id="ARBA00023014"/>
    </source>
</evidence>
<dbReference type="SUPFAM" id="SSF55874">
    <property type="entry name" value="ATPase domain of HSP90 chaperone/DNA topoisomerase II/histidine kinase"/>
    <property type="match status" value="1"/>
</dbReference>
<evidence type="ECO:0000313" key="16">
    <source>
        <dbReference type="EMBL" id="RSM44188.1"/>
    </source>
</evidence>
<gene>
    <name evidence="16" type="ORF">DMA12_16705</name>
</gene>
<dbReference type="EC" id="2.7.13.3" evidence="4"/>
<dbReference type="Pfam" id="PF02518">
    <property type="entry name" value="HATPase_c"/>
    <property type="match status" value="1"/>
</dbReference>
<dbReference type="Pfam" id="PF13185">
    <property type="entry name" value="GAF_2"/>
    <property type="match status" value="1"/>
</dbReference>
<dbReference type="AlphaFoldDB" id="A0A428WM99"/>
<evidence type="ECO:0000256" key="7">
    <source>
        <dbReference type="ARBA" id="ARBA00022490"/>
    </source>
</evidence>
<dbReference type="GO" id="GO:0051539">
    <property type="term" value="F:4 iron, 4 sulfur cluster binding"/>
    <property type="evidence" value="ECO:0007669"/>
    <property type="project" value="UniProtKB-KW"/>
</dbReference>
<dbReference type="InterPro" id="IPR011712">
    <property type="entry name" value="Sig_transdc_His_kin_sub3_dim/P"/>
</dbReference>
<keyword evidence="8" id="KW-0808">Transferase</keyword>
<evidence type="ECO:0000256" key="4">
    <source>
        <dbReference type="ARBA" id="ARBA00012438"/>
    </source>
</evidence>
<evidence type="ECO:0000256" key="3">
    <source>
        <dbReference type="ARBA" id="ARBA00004496"/>
    </source>
</evidence>
<accession>A0A428WM99</accession>
<name>A0A428WM99_AMYBA</name>
<dbReference type="GO" id="GO:0000155">
    <property type="term" value="F:phosphorelay sensor kinase activity"/>
    <property type="evidence" value="ECO:0007669"/>
    <property type="project" value="InterPro"/>
</dbReference>
<evidence type="ECO:0000256" key="2">
    <source>
        <dbReference type="ARBA" id="ARBA00001966"/>
    </source>
</evidence>
<evidence type="ECO:0000256" key="10">
    <source>
        <dbReference type="ARBA" id="ARBA00023004"/>
    </source>
</evidence>
<comment type="cofactor">
    <cofactor evidence="2">
        <name>[4Fe-4S] cluster</name>
        <dbReference type="ChEBI" id="CHEBI:49883"/>
    </cofactor>
</comment>
<dbReference type="EMBL" id="QHHU01000021">
    <property type="protein sequence ID" value="RSM44188.1"/>
    <property type="molecule type" value="Genomic_DNA"/>
</dbReference>
<evidence type="ECO:0000256" key="13">
    <source>
        <dbReference type="ARBA" id="ARBA00024827"/>
    </source>
</evidence>
<dbReference type="InterPro" id="IPR050482">
    <property type="entry name" value="Sensor_HK_TwoCompSys"/>
</dbReference>
<dbReference type="Gene3D" id="3.30.565.10">
    <property type="entry name" value="Histidine kinase-like ATPase, C-terminal domain"/>
    <property type="match status" value="1"/>
</dbReference>
<proteinExistence type="predicted"/>
<evidence type="ECO:0000256" key="9">
    <source>
        <dbReference type="ARBA" id="ARBA00022777"/>
    </source>
</evidence>
<reference evidence="16 17" key="1">
    <citation type="submission" date="2018-05" db="EMBL/GenBank/DDBJ databases">
        <title>Evolution of GPA BGCs.</title>
        <authorList>
            <person name="Waglechner N."/>
            <person name="Wright G.D."/>
        </authorList>
    </citation>
    <scope>NUCLEOTIDE SEQUENCE [LARGE SCALE GENOMIC DNA]</scope>
    <source>
        <strain evidence="16 17">DSM 5908</strain>
    </source>
</reference>
<dbReference type="OrthoDB" id="4069167at2"/>
<dbReference type="SMART" id="SM00065">
    <property type="entry name" value="GAF"/>
    <property type="match status" value="1"/>
</dbReference>